<proteinExistence type="predicted"/>
<reference evidence="1 3" key="1">
    <citation type="submission" date="2023-07" db="EMBL/GenBank/DDBJ databases">
        <title>Sorghum-associated microbial communities from plants grown in Nebraska, USA.</title>
        <authorList>
            <person name="Schachtman D."/>
        </authorList>
    </citation>
    <scope>NUCLEOTIDE SEQUENCE</scope>
    <source>
        <strain evidence="1">DS1006</strain>
        <strain evidence="2 3">DS1016</strain>
    </source>
</reference>
<evidence type="ECO:0000313" key="4">
    <source>
        <dbReference type="Proteomes" id="UP001242995"/>
    </source>
</evidence>
<dbReference type="Proteomes" id="UP001242995">
    <property type="component" value="Unassembled WGS sequence"/>
</dbReference>
<protein>
    <submittedName>
        <fullName evidence="1">Uncharacterized protein</fullName>
    </submittedName>
</protein>
<dbReference type="EMBL" id="JAUSTF010000007">
    <property type="protein sequence ID" value="MDQ0181700.1"/>
    <property type="molecule type" value="Genomic_DNA"/>
</dbReference>
<sequence>MKKLEGTNGLIRMPEGEGQERGDLYATAVYSEDLGTYLLAADSANRTVREALSEQSTVDLPTLWSALKLIRTAGAAVPAELQEKLASASMTPTQQDVGAEIAALWFWIDIGRMQGWSAIAAKSFGGEALVRLGAIDVNSIAEKPYLLWRLFDSYSALQKAKPSQLERALKNVDSRKLPGDYESTLDFQAALEVRATLGKDLVVPNDAREHIVRLLDSNQVHDDALIASMLRSLELLNAQTEAQRLVKDRIAPRVDQTTGLIRSSTLAKGSVHGTYLAARLLDTNFPVVTSERTRDELERVLKAPGTDLITQLKALVALKRSGPSSWGSYGSIIEQGRAALPAAVTFANLSGYIDLVDVLVQLEPNARLARLETFDADPGVEHLLSGALMALSNSMYFSNSEEVRSMFPAVQSALPQLIGSSRGKGLNYFRALTAMTNASRSGLGSNDFDKAAEELRTLKGCKEFPSLYRMEPDKASPCSLSISAAMIAVPGAYDFGENK</sequence>
<dbReference type="AlphaFoldDB" id="A0AAW8DIT0"/>
<dbReference type="RefSeq" id="WP_306961990.1">
    <property type="nucleotide sequence ID" value="NZ_JAUSRG010000007.1"/>
</dbReference>
<dbReference type="EMBL" id="JAUSRG010000007">
    <property type="protein sequence ID" value="MDP9905792.1"/>
    <property type="molecule type" value="Genomic_DNA"/>
</dbReference>
<accession>A0AAW8DIT0</accession>
<evidence type="ECO:0000313" key="1">
    <source>
        <dbReference type="EMBL" id="MDP9905792.1"/>
    </source>
</evidence>
<keyword evidence="3" id="KW-1185">Reference proteome</keyword>
<evidence type="ECO:0000313" key="3">
    <source>
        <dbReference type="Proteomes" id="UP001230951"/>
    </source>
</evidence>
<comment type="caution">
    <text evidence="1">The sequence shown here is derived from an EMBL/GenBank/DDBJ whole genome shotgun (WGS) entry which is preliminary data.</text>
</comment>
<gene>
    <name evidence="1" type="ORF">J2S90_002763</name>
    <name evidence="2" type="ORF">J2S93_003139</name>
</gene>
<dbReference type="Proteomes" id="UP001230951">
    <property type="component" value="Unassembled WGS sequence"/>
</dbReference>
<evidence type="ECO:0000313" key="2">
    <source>
        <dbReference type="EMBL" id="MDQ0181700.1"/>
    </source>
</evidence>
<name>A0AAW8DIT0_9MICC</name>
<organism evidence="1 4">
    <name type="scientific">Arthrobacter bambusae</name>
    <dbReference type="NCBI Taxonomy" id="1338426"/>
    <lineage>
        <taxon>Bacteria</taxon>
        <taxon>Bacillati</taxon>
        <taxon>Actinomycetota</taxon>
        <taxon>Actinomycetes</taxon>
        <taxon>Micrococcales</taxon>
        <taxon>Micrococcaceae</taxon>
        <taxon>Arthrobacter</taxon>
    </lineage>
</organism>